<evidence type="ECO:0000313" key="2">
    <source>
        <dbReference type="Proteomes" id="UP001549366"/>
    </source>
</evidence>
<sequence>MQRVVVYLMLNRSLPAFILAVSSCYCGADSVGRDEFYNPCDSAHYDISREASPGEDLLDHLKAIRGNISKKTAPSDVEFSGSGSGFYLDTNRTTGKNNFFEAYIKKQLNKFKHSSVITSLNSDDEDYISSGSATDEIQSYSGRGPSGYSKMTTALILLKPSETPYKMSGSIDVSGFSLTICSPVKNHQDGIVPEVKDDKPATIKLAPVSSSNGSDRSDIKPQKAWFSVTEKGELSIVGVFLDAFESKENFPVIYADGESKVALDWSDIIRTTSEPDAIKHSNRSMIVVRRGTQVPRIHIAHSRLYSNLHKGSIIKSTPVPDFIVWSGKNRITIDVSNSYLYVPEGTAKDQSYFDIGTLATLTRKKVCKYFSATPDHYKYFVQTNSDNPLKLLNNHYAYSDRISMTDYIPPTPSEMSGHTPFTQSHSTAYTVKAGMIPLILSFAHAWF</sequence>
<reference evidence="1 2" key="1">
    <citation type="submission" date="2024-06" db="EMBL/GenBank/DDBJ databases">
        <title>Genomic Encyclopedia of Type Strains, Phase V (KMG-V): Genome sequencing to study the core and pangenomes of soil and plant-associated prokaryotes.</title>
        <authorList>
            <person name="Whitman W."/>
        </authorList>
    </citation>
    <scope>NUCLEOTIDE SEQUENCE [LARGE SCALE GENOMIC DNA]</scope>
    <source>
        <strain evidence="1 2">NE40</strain>
    </source>
</reference>
<evidence type="ECO:0008006" key="3">
    <source>
        <dbReference type="Google" id="ProtNLM"/>
    </source>
</evidence>
<evidence type="ECO:0000313" key="1">
    <source>
        <dbReference type="EMBL" id="MET4757287.1"/>
    </source>
</evidence>
<dbReference type="PROSITE" id="PS51257">
    <property type="entry name" value="PROKAR_LIPOPROTEIN"/>
    <property type="match status" value="1"/>
</dbReference>
<accession>A0ABV2SHM6</accession>
<protein>
    <recommendedName>
        <fullName evidence="3">IgGFc-binding protein N-terminal domain-containing protein</fullName>
    </recommendedName>
</protein>
<comment type="caution">
    <text evidence="1">The sequence shown here is derived from an EMBL/GenBank/DDBJ whole genome shotgun (WGS) entry which is preliminary data.</text>
</comment>
<gene>
    <name evidence="1" type="ORF">V5J35_002479</name>
</gene>
<keyword evidence="2" id="KW-1185">Reference proteome</keyword>
<dbReference type="EMBL" id="JBEWTB010000002">
    <property type="protein sequence ID" value="MET4757287.1"/>
    <property type="molecule type" value="Genomic_DNA"/>
</dbReference>
<name>A0ABV2SHM6_9GAMM</name>
<dbReference type="Proteomes" id="UP001549366">
    <property type="component" value="Unassembled WGS sequence"/>
</dbReference>
<proteinExistence type="predicted"/>
<organism evidence="1 2">
    <name type="scientific">Endozoicomonas lisbonensis</name>
    <dbReference type="NCBI Taxonomy" id="3120522"/>
    <lineage>
        <taxon>Bacteria</taxon>
        <taxon>Pseudomonadati</taxon>
        <taxon>Pseudomonadota</taxon>
        <taxon>Gammaproteobacteria</taxon>
        <taxon>Oceanospirillales</taxon>
        <taxon>Endozoicomonadaceae</taxon>
        <taxon>Endozoicomonas</taxon>
    </lineage>
</organism>